<accession>A0A4R2JLU9</accession>
<sequence>MAEADVDRAREAYGRLIDHDRVEFDDFLDVEPEDRADEVSTRLAERFRKPPDAVMIRVRGRHVGVSTLARVREAEGVAGGEIGAGDGASPLGSSTRYRTIQFSCGNNDSTAIRSFYDERQLPTCPNGHGPMELQR</sequence>
<dbReference type="Proteomes" id="UP000295680">
    <property type="component" value="Unassembled WGS sequence"/>
</dbReference>
<dbReference type="OrthoDB" id="4311273at2"/>
<proteinExistence type="predicted"/>
<organism evidence="1 2">
    <name type="scientific">Actinocrispum wychmicini</name>
    <dbReference type="NCBI Taxonomy" id="1213861"/>
    <lineage>
        <taxon>Bacteria</taxon>
        <taxon>Bacillati</taxon>
        <taxon>Actinomycetota</taxon>
        <taxon>Actinomycetes</taxon>
        <taxon>Pseudonocardiales</taxon>
        <taxon>Pseudonocardiaceae</taxon>
        <taxon>Actinocrispum</taxon>
    </lineage>
</organism>
<name>A0A4R2JLU9_9PSEU</name>
<dbReference type="AlphaFoldDB" id="A0A4R2JLU9"/>
<keyword evidence="2" id="KW-1185">Reference proteome</keyword>
<dbReference type="RefSeq" id="WP_132118052.1">
    <property type="nucleotide sequence ID" value="NZ_SLWS01000004.1"/>
</dbReference>
<gene>
    <name evidence="1" type="ORF">EV192_104690</name>
</gene>
<evidence type="ECO:0000313" key="2">
    <source>
        <dbReference type="Proteomes" id="UP000295680"/>
    </source>
</evidence>
<protein>
    <submittedName>
        <fullName evidence="1">Uncharacterized protein</fullName>
    </submittedName>
</protein>
<evidence type="ECO:0000313" key="1">
    <source>
        <dbReference type="EMBL" id="TCO59847.1"/>
    </source>
</evidence>
<dbReference type="EMBL" id="SLWS01000004">
    <property type="protein sequence ID" value="TCO59847.1"/>
    <property type="molecule type" value="Genomic_DNA"/>
</dbReference>
<reference evidence="1 2" key="1">
    <citation type="submission" date="2019-03" db="EMBL/GenBank/DDBJ databases">
        <title>Genomic Encyclopedia of Type Strains, Phase IV (KMG-IV): sequencing the most valuable type-strain genomes for metagenomic binning, comparative biology and taxonomic classification.</title>
        <authorList>
            <person name="Goeker M."/>
        </authorList>
    </citation>
    <scope>NUCLEOTIDE SEQUENCE [LARGE SCALE GENOMIC DNA]</scope>
    <source>
        <strain evidence="1 2">DSM 45934</strain>
    </source>
</reference>
<comment type="caution">
    <text evidence="1">The sequence shown here is derived from an EMBL/GenBank/DDBJ whole genome shotgun (WGS) entry which is preliminary data.</text>
</comment>